<organism evidence="2 3">
    <name type="scientific">Callorhinchus milii</name>
    <name type="common">Ghost shark</name>
    <dbReference type="NCBI Taxonomy" id="7868"/>
    <lineage>
        <taxon>Eukaryota</taxon>
        <taxon>Metazoa</taxon>
        <taxon>Chordata</taxon>
        <taxon>Craniata</taxon>
        <taxon>Vertebrata</taxon>
        <taxon>Chondrichthyes</taxon>
        <taxon>Holocephali</taxon>
        <taxon>Chimaeriformes</taxon>
        <taxon>Callorhinchidae</taxon>
        <taxon>Callorhinchus</taxon>
    </lineage>
</organism>
<accession>A0A4W3HTT7</accession>
<reference evidence="3" key="1">
    <citation type="journal article" date="2006" name="Science">
        <title>Ancient noncoding elements conserved in the human genome.</title>
        <authorList>
            <person name="Venkatesh B."/>
            <person name="Kirkness E.F."/>
            <person name="Loh Y.H."/>
            <person name="Halpern A.L."/>
            <person name="Lee A.P."/>
            <person name="Johnson J."/>
            <person name="Dandona N."/>
            <person name="Viswanathan L.D."/>
            <person name="Tay A."/>
            <person name="Venter J.C."/>
            <person name="Strausberg R.L."/>
            <person name="Brenner S."/>
        </authorList>
    </citation>
    <scope>NUCLEOTIDE SEQUENCE [LARGE SCALE GENOMIC DNA]</scope>
</reference>
<evidence type="ECO:0000313" key="3">
    <source>
        <dbReference type="Proteomes" id="UP000314986"/>
    </source>
</evidence>
<dbReference type="Proteomes" id="UP000314986">
    <property type="component" value="Unassembled WGS sequence"/>
</dbReference>
<evidence type="ECO:0000256" key="1">
    <source>
        <dbReference type="SAM" id="SignalP"/>
    </source>
</evidence>
<dbReference type="AlphaFoldDB" id="A0A4W3HTT7"/>
<feature type="signal peptide" evidence="1">
    <location>
        <begin position="1"/>
        <end position="20"/>
    </location>
</feature>
<reference evidence="3" key="3">
    <citation type="journal article" date="2014" name="Nature">
        <title>Elephant shark genome provides unique insights into gnathostome evolution.</title>
        <authorList>
            <consortium name="International Elephant Shark Genome Sequencing Consortium"/>
            <person name="Venkatesh B."/>
            <person name="Lee A.P."/>
            <person name="Ravi V."/>
            <person name="Maurya A.K."/>
            <person name="Lian M.M."/>
            <person name="Swann J.B."/>
            <person name="Ohta Y."/>
            <person name="Flajnik M.F."/>
            <person name="Sutoh Y."/>
            <person name="Kasahara M."/>
            <person name="Hoon S."/>
            <person name="Gangu V."/>
            <person name="Roy S.W."/>
            <person name="Irimia M."/>
            <person name="Korzh V."/>
            <person name="Kondrychyn I."/>
            <person name="Lim Z.W."/>
            <person name="Tay B.H."/>
            <person name="Tohari S."/>
            <person name="Kong K.W."/>
            <person name="Ho S."/>
            <person name="Lorente-Galdos B."/>
            <person name="Quilez J."/>
            <person name="Marques-Bonet T."/>
            <person name="Raney B.J."/>
            <person name="Ingham P.W."/>
            <person name="Tay A."/>
            <person name="Hillier L.W."/>
            <person name="Minx P."/>
            <person name="Boehm T."/>
            <person name="Wilson R.K."/>
            <person name="Brenner S."/>
            <person name="Warren W.C."/>
        </authorList>
    </citation>
    <scope>NUCLEOTIDE SEQUENCE [LARGE SCALE GENOMIC DNA]</scope>
</reference>
<name>A0A4W3HTT7_CALMI</name>
<reference evidence="3" key="2">
    <citation type="journal article" date="2007" name="PLoS Biol.">
        <title>Survey sequencing and comparative analysis of the elephant shark (Callorhinchus milii) genome.</title>
        <authorList>
            <person name="Venkatesh B."/>
            <person name="Kirkness E.F."/>
            <person name="Loh Y.H."/>
            <person name="Halpern A.L."/>
            <person name="Lee A.P."/>
            <person name="Johnson J."/>
            <person name="Dandona N."/>
            <person name="Viswanathan L.D."/>
            <person name="Tay A."/>
            <person name="Venter J.C."/>
            <person name="Strausberg R.L."/>
            <person name="Brenner S."/>
        </authorList>
    </citation>
    <scope>NUCLEOTIDE SEQUENCE [LARGE SCALE GENOMIC DNA]</scope>
</reference>
<feature type="chain" id="PRO_5021497170" evidence="1">
    <location>
        <begin position="21"/>
        <end position="87"/>
    </location>
</feature>
<proteinExistence type="predicted"/>
<dbReference type="InParanoid" id="A0A4W3HTT7"/>
<reference evidence="2" key="5">
    <citation type="submission" date="2025-09" db="UniProtKB">
        <authorList>
            <consortium name="Ensembl"/>
        </authorList>
    </citation>
    <scope>IDENTIFICATION</scope>
</reference>
<sequence>MLFLLGAVPLAALVNESGLGACDKQGSTGSGRSAPTCPHSLLWRGNVKLSSQRVSHMPTGRSGVSCLPGTGRLPKFNSLCSVPCEAL</sequence>
<keyword evidence="1" id="KW-0732">Signal</keyword>
<evidence type="ECO:0000313" key="2">
    <source>
        <dbReference type="Ensembl" id="ENSCMIP00000012534.1"/>
    </source>
</evidence>
<keyword evidence="3" id="KW-1185">Reference proteome</keyword>
<dbReference type="Ensembl" id="ENSCMIT00000012822.1">
    <property type="protein sequence ID" value="ENSCMIP00000012534.1"/>
    <property type="gene ID" value="ENSCMIG00000006361.1"/>
</dbReference>
<protein>
    <submittedName>
        <fullName evidence="2">Uncharacterized protein</fullName>
    </submittedName>
</protein>
<reference evidence="2" key="4">
    <citation type="submission" date="2025-08" db="UniProtKB">
        <authorList>
            <consortium name="Ensembl"/>
        </authorList>
    </citation>
    <scope>IDENTIFICATION</scope>
</reference>